<keyword evidence="4" id="KW-1185">Reference proteome</keyword>
<dbReference type="PANTHER" id="PTHR12558:SF13">
    <property type="entry name" value="CELL DIVISION CYCLE PROTEIN 27 HOMOLOG"/>
    <property type="match status" value="1"/>
</dbReference>
<organism evidence="3 4">
    <name type="scientific">Candidatus Mcinerneyibacterium aminivorans</name>
    <dbReference type="NCBI Taxonomy" id="2703815"/>
    <lineage>
        <taxon>Bacteria</taxon>
        <taxon>Candidatus Macinerneyibacteriota</taxon>
        <taxon>Candidatus Mcinerneyibacteria</taxon>
        <taxon>Candidatus Mcinerneyibacteriales</taxon>
        <taxon>Candidatus Mcinerneyibacteriaceae</taxon>
        <taxon>Candidatus Mcinerneyibacterium</taxon>
    </lineage>
</organism>
<dbReference type="Gene3D" id="1.25.40.10">
    <property type="entry name" value="Tetratricopeptide repeat domain"/>
    <property type="match status" value="5"/>
</dbReference>
<comment type="caution">
    <text evidence="3">The sequence shown here is derived from an EMBL/GenBank/DDBJ whole genome shotgun (WGS) entry which is preliminary data.</text>
</comment>
<keyword evidence="1" id="KW-0802">TPR repeat</keyword>
<dbReference type="SMART" id="SM00028">
    <property type="entry name" value="TPR"/>
    <property type="match status" value="10"/>
</dbReference>
<dbReference type="AlphaFoldDB" id="A0A5D0MIE5"/>
<evidence type="ECO:0000313" key="3">
    <source>
        <dbReference type="EMBL" id="TYB31685.1"/>
    </source>
</evidence>
<dbReference type="InterPro" id="IPR019734">
    <property type="entry name" value="TPR_rpt"/>
</dbReference>
<dbReference type="Proteomes" id="UP000324143">
    <property type="component" value="Unassembled WGS sequence"/>
</dbReference>
<reference evidence="3" key="1">
    <citation type="submission" date="2019-08" db="EMBL/GenBank/DDBJ databases">
        <title>Genomic characterization of a novel candidate phylum (ARYD3) from a high temperature, high salinity tertiary oil reservoir in north central Oklahoma, USA.</title>
        <authorList>
            <person name="Youssef N.H."/>
            <person name="Yadav A."/>
            <person name="Elshahed M.S."/>
        </authorList>
    </citation>
    <scope>NUCLEOTIDE SEQUENCE [LARGE SCALE GENOMIC DNA]</scope>
    <source>
        <strain evidence="3">ARYD3</strain>
    </source>
</reference>
<evidence type="ECO:0000256" key="1">
    <source>
        <dbReference type="PROSITE-ProRule" id="PRU00339"/>
    </source>
</evidence>
<dbReference type="PROSITE" id="PS50005">
    <property type="entry name" value="TPR"/>
    <property type="match status" value="1"/>
</dbReference>
<name>A0A5D0MIE5_9BACT</name>
<evidence type="ECO:0000256" key="2">
    <source>
        <dbReference type="SAM" id="Coils"/>
    </source>
</evidence>
<dbReference type="Pfam" id="PF14559">
    <property type="entry name" value="TPR_19"/>
    <property type="match status" value="1"/>
</dbReference>
<dbReference type="PANTHER" id="PTHR12558">
    <property type="entry name" value="CELL DIVISION CYCLE 16,23,27"/>
    <property type="match status" value="1"/>
</dbReference>
<dbReference type="InterPro" id="IPR011990">
    <property type="entry name" value="TPR-like_helical_dom_sf"/>
</dbReference>
<gene>
    <name evidence="3" type="ORF">FXF47_03555</name>
</gene>
<protein>
    <submittedName>
        <fullName evidence="3">Tetratricopeptide repeat protein</fullName>
    </submittedName>
</protein>
<dbReference type="SUPFAM" id="SSF48452">
    <property type="entry name" value="TPR-like"/>
    <property type="match status" value="4"/>
</dbReference>
<accession>A0A5D0MIE5</accession>
<feature type="repeat" description="TPR" evidence="1">
    <location>
        <begin position="637"/>
        <end position="670"/>
    </location>
</feature>
<keyword evidence="2" id="KW-0175">Coiled coil</keyword>
<sequence length="684" mass="82881">MKKLVTVILLLTFTVTIIYSSTISMLKQALQENPENHEIRYDLANEYYENNYYNEAIEQFEILLKNDYKNEYSIYSIILSYLKLNSYKEAFNYTNKLDKLNTEVITEKEILDIYYNIGISALDEKKYKFSRKVFLKIYKRDKKDYRVNTALGILNFHEKEYKKSLNYFIIAFKHLPNGYKDKNNLLMNIVTASLNYGQELYYSKQKKDIQNSFYYFQTAIDYQRKMDHNYSKKNINKWIYAYFMKGKILVEQNNLNEAKSIFFYIYDRKPELIGLAEEIGNLAVRFQENKNYLSAIRCYSRVIELNFNDSTYLYNIATYYIEKKQYEAALWYLEKCLNIEYKSKYIHVYSNIMDRYLDNLLSEARENYKKGEKLDAYIKFSKINYYREDNKEIQRLLEEFNPQEFETKNYFVKVENSEKEILKKDALNFYNKALTSFKSKNYKDSYIELKKAIQIYYPYNEARKLFLKIYPHISIIVEKSIDEIDDKLSEGKIDEAETILDNIESLIDRNIEKSINKKISIAKKQTEYNKMSTYMNNLEYNFESENYKQAEEYIYKILNIDEDNKKAKQYLARINKIKKRKIEEYKRLYEIAKENKNINKMYNYLNQILIIDNNNRWANTRMYSLSQKKEEKNLQKAQNYYYKGIKYYTSGDYKKAIEMWNKVLEIYGNYKNTNEYIQRAKERI</sequence>
<feature type="coiled-coil region" evidence="2">
    <location>
        <begin position="560"/>
        <end position="595"/>
    </location>
</feature>
<evidence type="ECO:0000313" key="4">
    <source>
        <dbReference type="Proteomes" id="UP000324143"/>
    </source>
</evidence>
<dbReference type="EMBL" id="VSIX01000032">
    <property type="protein sequence ID" value="TYB31685.1"/>
    <property type="molecule type" value="Genomic_DNA"/>
</dbReference>
<proteinExistence type="predicted"/>